<dbReference type="Gramene" id="TVU03909">
    <property type="protein sequence ID" value="TVU03909"/>
    <property type="gene ID" value="EJB05_50519"/>
</dbReference>
<evidence type="ECO:0000313" key="2">
    <source>
        <dbReference type="Proteomes" id="UP000324897"/>
    </source>
</evidence>
<protein>
    <submittedName>
        <fullName evidence="1">Uncharacterized protein</fullName>
    </submittedName>
</protein>
<keyword evidence="2" id="KW-1185">Reference proteome</keyword>
<dbReference type="AlphaFoldDB" id="A0A5J9SXZ5"/>
<evidence type="ECO:0000313" key="1">
    <source>
        <dbReference type="EMBL" id="TVU03909.1"/>
    </source>
</evidence>
<dbReference type="Proteomes" id="UP000324897">
    <property type="component" value="Unassembled WGS sequence"/>
</dbReference>
<proteinExistence type="predicted"/>
<dbReference type="PROSITE" id="PS51257">
    <property type="entry name" value="PROKAR_LIPOPROTEIN"/>
    <property type="match status" value="1"/>
</dbReference>
<reference evidence="1 2" key="1">
    <citation type="journal article" date="2019" name="Sci. Rep.">
        <title>A high-quality genome of Eragrostis curvula grass provides insights into Poaceae evolution and supports new strategies to enhance forage quality.</title>
        <authorList>
            <person name="Carballo J."/>
            <person name="Santos B.A.C.M."/>
            <person name="Zappacosta D."/>
            <person name="Garbus I."/>
            <person name="Selva J.P."/>
            <person name="Gallo C.A."/>
            <person name="Diaz A."/>
            <person name="Albertini E."/>
            <person name="Caccamo M."/>
            <person name="Echenique V."/>
        </authorList>
    </citation>
    <scope>NUCLEOTIDE SEQUENCE [LARGE SCALE GENOMIC DNA]</scope>
    <source>
        <strain evidence="2">cv. Victoria</strain>
        <tissue evidence="1">Leaf</tissue>
    </source>
</reference>
<organism evidence="1 2">
    <name type="scientific">Eragrostis curvula</name>
    <name type="common">weeping love grass</name>
    <dbReference type="NCBI Taxonomy" id="38414"/>
    <lineage>
        <taxon>Eukaryota</taxon>
        <taxon>Viridiplantae</taxon>
        <taxon>Streptophyta</taxon>
        <taxon>Embryophyta</taxon>
        <taxon>Tracheophyta</taxon>
        <taxon>Spermatophyta</taxon>
        <taxon>Magnoliopsida</taxon>
        <taxon>Liliopsida</taxon>
        <taxon>Poales</taxon>
        <taxon>Poaceae</taxon>
        <taxon>PACMAD clade</taxon>
        <taxon>Chloridoideae</taxon>
        <taxon>Eragrostideae</taxon>
        <taxon>Eragrostidinae</taxon>
        <taxon>Eragrostis</taxon>
    </lineage>
</organism>
<accession>A0A5J9SXZ5</accession>
<sequence length="102" mass="11468">MRTHYAIGPPSWQFLFQLPAGLLPCSPGAVAGSCSSRRGVFACQAPYRVNNPHVSVSIKNRSINMAEREAFVAAHHKLCDQAFHIQLQKDLIEHNWMRYCST</sequence>
<comment type="caution">
    <text evidence="1">The sequence shown here is derived from an EMBL/GenBank/DDBJ whole genome shotgun (WGS) entry which is preliminary data.</text>
</comment>
<dbReference type="EMBL" id="RWGY01000129">
    <property type="protein sequence ID" value="TVU03909.1"/>
    <property type="molecule type" value="Genomic_DNA"/>
</dbReference>
<gene>
    <name evidence="1" type="ORF">EJB05_50519</name>
</gene>
<name>A0A5J9SXZ5_9POAL</name>